<dbReference type="InterPro" id="IPR003231">
    <property type="entry name" value="ACP"/>
</dbReference>
<evidence type="ECO:0000256" key="2">
    <source>
        <dbReference type="ARBA" id="ARBA00022553"/>
    </source>
</evidence>
<dbReference type="PANTHER" id="PTHR20863">
    <property type="entry name" value="ACYL CARRIER PROTEIN"/>
    <property type="match status" value="1"/>
</dbReference>
<keyword evidence="5" id="KW-1185">Reference proteome</keyword>
<dbReference type="Gene3D" id="1.10.1200.10">
    <property type="entry name" value="ACP-like"/>
    <property type="match status" value="1"/>
</dbReference>
<dbReference type="PANTHER" id="PTHR20863:SF76">
    <property type="entry name" value="CARRIER DOMAIN-CONTAINING PROTEIN"/>
    <property type="match status" value="1"/>
</dbReference>
<gene>
    <name evidence="4" type="ORF">K1X11_002745</name>
</gene>
<organism evidence="4 5">
    <name type="scientific">Actomonas aquatica</name>
    <dbReference type="NCBI Taxonomy" id="2866162"/>
    <lineage>
        <taxon>Bacteria</taxon>
        <taxon>Pseudomonadati</taxon>
        <taxon>Verrucomicrobiota</taxon>
        <taxon>Opitutia</taxon>
        <taxon>Opitutales</taxon>
        <taxon>Opitutaceae</taxon>
        <taxon>Actomonas</taxon>
    </lineage>
</organism>
<feature type="domain" description="Carrier" evidence="3">
    <location>
        <begin position="1"/>
        <end position="80"/>
    </location>
</feature>
<dbReference type="EMBL" id="CP139781">
    <property type="protein sequence ID" value="WRQ88307.1"/>
    <property type="molecule type" value="Genomic_DNA"/>
</dbReference>
<keyword evidence="1" id="KW-0596">Phosphopantetheine</keyword>
<dbReference type="Pfam" id="PF00550">
    <property type="entry name" value="PP-binding"/>
    <property type="match status" value="1"/>
</dbReference>
<dbReference type="PROSITE" id="PS50075">
    <property type="entry name" value="CARRIER"/>
    <property type="match status" value="1"/>
</dbReference>
<dbReference type="Proteomes" id="UP000738431">
    <property type="component" value="Chromosome"/>
</dbReference>
<dbReference type="InterPro" id="IPR009081">
    <property type="entry name" value="PP-bd_ACP"/>
</dbReference>
<evidence type="ECO:0000313" key="5">
    <source>
        <dbReference type="Proteomes" id="UP000738431"/>
    </source>
</evidence>
<name>A0ABZ1CA74_9BACT</name>
<protein>
    <submittedName>
        <fullName evidence="4">Phosphopantetheine-binding protein</fullName>
    </submittedName>
</protein>
<evidence type="ECO:0000313" key="4">
    <source>
        <dbReference type="EMBL" id="WRQ88307.1"/>
    </source>
</evidence>
<dbReference type="InterPro" id="IPR036736">
    <property type="entry name" value="ACP-like_sf"/>
</dbReference>
<proteinExistence type="predicted"/>
<dbReference type="RefSeq" id="WP_221032427.1">
    <property type="nucleotide sequence ID" value="NZ_CP139781.1"/>
</dbReference>
<keyword evidence="2" id="KW-0597">Phosphoprotein</keyword>
<dbReference type="SUPFAM" id="SSF47336">
    <property type="entry name" value="ACP-like"/>
    <property type="match status" value="1"/>
</dbReference>
<reference evidence="4 5" key="1">
    <citation type="submission" date="2021-08" db="EMBL/GenBank/DDBJ databases">
        <authorList>
            <person name="Zhang D."/>
            <person name="Zhang A."/>
            <person name="Wang L."/>
        </authorList>
    </citation>
    <scope>NUCLEOTIDE SEQUENCE [LARGE SCALE GENOMIC DNA]</scope>
    <source>
        <strain evidence="4 5">WL0086</strain>
    </source>
</reference>
<sequence>MTKEETKQVVLDIIADVAPDEDLTNIKPDVRLRDQLELDSMDFLDIVMELRKRHNIEVPEAEYPQLASLDSCAEYLTPKFEALGK</sequence>
<accession>A0ABZ1CA74</accession>
<reference evidence="4 5" key="2">
    <citation type="submission" date="2023-12" db="EMBL/GenBank/DDBJ databases">
        <title>Description of an unclassified Opitutus bacterium of Verrucomicrobiota.</title>
        <authorList>
            <person name="Zhang D.-F."/>
        </authorList>
    </citation>
    <scope>NUCLEOTIDE SEQUENCE [LARGE SCALE GENOMIC DNA]</scope>
    <source>
        <strain evidence="4 5">WL0086</strain>
    </source>
</reference>
<evidence type="ECO:0000256" key="1">
    <source>
        <dbReference type="ARBA" id="ARBA00022450"/>
    </source>
</evidence>
<evidence type="ECO:0000259" key="3">
    <source>
        <dbReference type="PROSITE" id="PS50075"/>
    </source>
</evidence>